<dbReference type="Bgee" id="ENSGACG00000013199">
    <property type="expression patterns" value="Expressed in mesonephros and 10 other cell types or tissues"/>
</dbReference>
<dbReference type="PANTHER" id="PTHR35076:SF1">
    <property type="entry name" value="TUBULIN EPSILON AND DELTA COMPLEX PROTEIN 1"/>
    <property type="match status" value="1"/>
</dbReference>
<dbReference type="Ensembl" id="ENSGACT00000017486.1">
    <property type="protein sequence ID" value="ENSGACP00000017452.1"/>
    <property type="gene ID" value="ENSGACG00000013199.1"/>
</dbReference>
<dbReference type="InterPro" id="IPR043535">
    <property type="entry name" value="TEDC1"/>
</dbReference>
<sequence>MQRSKAAVAVEVKQVIGALCTLLAASGLDRVPPPENFRRAKFGGGPEVEDQFWQLLAGILLTSSLVSREADAETGGAAENRELVAAGLRQTGYHADWMCGSWGRGGGGRGEEGGRLSGRDLLLALGWLLSTGKLEELLTRRVQQLDKTLLTPSPVNPPPNNPLPSDCGSLRRLHWLIGRQRNQGRILLSMQEERTRLLHAVLFASIPSSVSSSSDQSSTALREECVCVQQLCHLLEAYLNWKQVEKVFWTWMDSVLDNHLTNPVVEKHTHDASSGSAGICHHGNRGLGKLDERLMRLPTGQGRGRGDAEDIGERLQCGSDTSWLPPPLPYLPSLPHVYRARLQTGRPGRHSSHPAEGSRGGVDTQDELPAWQAAQLLLQTEVLLLERRDKQRQANRMKLQEMIDRLDKLVLIPPQTC</sequence>
<dbReference type="PANTHER" id="PTHR35076">
    <property type="entry name" value="TUBULIN EPSILON AND DELTA COMPLEX PROTEIN 1"/>
    <property type="match status" value="1"/>
</dbReference>
<accession>G3PIM4</accession>
<dbReference type="InParanoid" id="G3PIM4"/>
<feature type="region of interest" description="Disordered" evidence="1">
    <location>
        <begin position="344"/>
        <end position="364"/>
    </location>
</feature>
<proteinExistence type="predicted"/>
<reference evidence="3" key="2">
    <citation type="submission" date="2024-04" db="UniProtKB">
        <authorList>
            <consortium name="Ensembl"/>
        </authorList>
    </citation>
    <scope>IDENTIFICATION</scope>
</reference>
<dbReference type="InterPro" id="IPR027996">
    <property type="entry name" value="TEDC1_dom"/>
</dbReference>
<dbReference type="Pfam" id="PF14970">
    <property type="entry name" value="TEDC1"/>
    <property type="match status" value="1"/>
</dbReference>
<evidence type="ECO:0000256" key="1">
    <source>
        <dbReference type="SAM" id="MobiDB-lite"/>
    </source>
</evidence>
<dbReference type="AlphaFoldDB" id="G3PIM4"/>
<protein>
    <recommendedName>
        <fullName evidence="2">Tubulin epsilon and delta complex protein 1 domain-containing protein</fullName>
    </recommendedName>
</protein>
<reference evidence="3" key="1">
    <citation type="submission" date="2006-01" db="EMBL/GenBank/DDBJ databases">
        <authorList>
            <person name="Lindblad-Toh K."/>
            <person name="Mauceli E."/>
            <person name="Grabherr M."/>
            <person name="Chang J.L."/>
            <person name="Lander E.S."/>
        </authorList>
    </citation>
    <scope>NUCLEOTIDE SEQUENCE [LARGE SCALE GENOMIC DNA]</scope>
</reference>
<evidence type="ECO:0000259" key="2">
    <source>
        <dbReference type="Pfam" id="PF14970"/>
    </source>
</evidence>
<dbReference type="STRING" id="69293.ENSGACP00000017452"/>
<dbReference type="eggNOG" id="ENOG502S1R7">
    <property type="taxonomic scope" value="Eukaryota"/>
</dbReference>
<dbReference type="OMA" id="FWTWMDS"/>
<evidence type="ECO:0000313" key="3">
    <source>
        <dbReference type="Ensembl" id="ENSGACP00000017452.1"/>
    </source>
</evidence>
<organism evidence="3">
    <name type="scientific">Gasterosteus aculeatus</name>
    <name type="common">Three-spined stickleback</name>
    <dbReference type="NCBI Taxonomy" id="69293"/>
    <lineage>
        <taxon>Eukaryota</taxon>
        <taxon>Metazoa</taxon>
        <taxon>Chordata</taxon>
        <taxon>Craniata</taxon>
        <taxon>Vertebrata</taxon>
        <taxon>Euteleostomi</taxon>
        <taxon>Actinopterygii</taxon>
        <taxon>Neopterygii</taxon>
        <taxon>Teleostei</taxon>
        <taxon>Neoteleostei</taxon>
        <taxon>Acanthomorphata</taxon>
        <taxon>Eupercaria</taxon>
        <taxon>Perciformes</taxon>
        <taxon>Cottioidei</taxon>
        <taxon>Gasterosteales</taxon>
        <taxon>Gasterosteidae</taxon>
        <taxon>Gasterosteus</taxon>
    </lineage>
</organism>
<feature type="domain" description="Tubulin epsilon and delta complex protein 1" evidence="2">
    <location>
        <begin position="115"/>
        <end position="257"/>
    </location>
</feature>
<name>G3PIM4_GASAC</name>
<dbReference type="FunCoup" id="G3PIM4">
    <property type="interactions" value="44"/>
</dbReference>